<name>A0A915CAB7_PARUN</name>
<dbReference type="Proteomes" id="UP000887569">
    <property type="component" value="Unplaced"/>
</dbReference>
<sequence length="54" mass="6492">MEKHRKKWYHPNALFSTKALKKLRRMLIIDSTTNRCMKEDLYYATARISKGMCL</sequence>
<dbReference type="AlphaFoldDB" id="A0A915CAB7"/>
<reference evidence="2" key="1">
    <citation type="submission" date="2022-11" db="UniProtKB">
        <authorList>
            <consortium name="WormBaseParasite"/>
        </authorList>
    </citation>
    <scope>IDENTIFICATION</scope>
</reference>
<dbReference type="WBParaSite" id="PgR104_g035_t01">
    <property type="protein sequence ID" value="PgR104_g035_t01"/>
    <property type="gene ID" value="PgR104_g035"/>
</dbReference>
<evidence type="ECO:0000313" key="1">
    <source>
        <dbReference type="Proteomes" id="UP000887569"/>
    </source>
</evidence>
<organism evidence="1 2">
    <name type="scientific">Parascaris univalens</name>
    <name type="common">Nematode worm</name>
    <dbReference type="NCBI Taxonomy" id="6257"/>
    <lineage>
        <taxon>Eukaryota</taxon>
        <taxon>Metazoa</taxon>
        <taxon>Ecdysozoa</taxon>
        <taxon>Nematoda</taxon>
        <taxon>Chromadorea</taxon>
        <taxon>Rhabditida</taxon>
        <taxon>Spirurina</taxon>
        <taxon>Ascaridomorpha</taxon>
        <taxon>Ascaridoidea</taxon>
        <taxon>Ascarididae</taxon>
        <taxon>Parascaris</taxon>
    </lineage>
</organism>
<protein>
    <submittedName>
        <fullName evidence="2">Uncharacterized protein</fullName>
    </submittedName>
</protein>
<accession>A0A915CAB7</accession>
<proteinExistence type="predicted"/>
<keyword evidence="1" id="KW-1185">Reference proteome</keyword>
<evidence type="ECO:0000313" key="2">
    <source>
        <dbReference type="WBParaSite" id="PgR104_g035_t01"/>
    </source>
</evidence>